<dbReference type="GO" id="GO:0003729">
    <property type="term" value="F:mRNA binding"/>
    <property type="evidence" value="ECO:0007669"/>
    <property type="project" value="TreeGrafter"/>
</dbReference>
<dbReference type="FunFam" id="2.130.10.10:FF:000034">
    <property type="entry name" value="Pre-mRNA-processing factor 17, putative"/>
    <property type="match status" value="1"/>
</dbReference>
<dbReference type="Pfam" id="PF00400">
    <property type="entry name" value="WD40"/>
    <property type="match status" value="5"/>
</dbReference>
<comment type="subcellular location">
    <subcellularLocation>
        <location evidence="1">Nucleus</location>
    </subcellularLocation>
</comment>
<feature type="repeat" description="WD" evidence="9">
    <location>
        <begin position="261"/>
        <end position="303"/>
    </location>
</feature>
<feature type="coiled-coil region" evidence="10">
    <location>
        <begin position="175"/>
        <end position="202"/>
    </location>
</feature>
<dbReference type="PRINTS" id="PR00320">
    <property type="entry name" value="GPROTEINBRPT"/>
</dbReference>
<dbReference type="PANTHER" id="PTHR43979">
    <property type="entry name" value="PRE-MRNA-PROCESSING FACTOR 17"/>
    <property type="match status" value="1"/>
</dbReference>
<keyword evidence="6" id="KW-0508">mRNA splicing</keyword>
<reference evidence="11 12" key="1">
    <citation type="submission" date="2014-06" db="EMBL/GenBank/DDBJ databases">
        <authorList>
            <person name="Swart Estienne"/>
        </authorList>
    </citation>
    <scope>NUCLEOTIDE SEQUENCE [LARGE SCALE GENOMIC DNA]</scope>
    <source>
        <strain evidence="11 12">130c</strain>
    </source>
</reference>
<organism evidence="11 12">
    <name type="scientific">Stylonychia lemnae</name>
    <name type="common">Ciliate</name>
    <dbReference type="NCBI Taxonomy" id="5949"/>
    <lineage>
        <taxon>Eukaryota</taxon>
        <taxon>Sar</taxon>
        <taxon>Alveolata</taxon>
        <taxon>Ciliophora</taxon>
        <taxon>Intramacronucleata</taxon>
        <taxon>Spirotrichea</taxon>
        <taxon>Stichotrichia</taxon>
        <taxon>Sporadotrichida</taxon>
        <taxon>Oxytrichidae</taxon>
        <taxon>Stylonychinae</taxon>
        <taxon>Stylonychia</taxon>
    </lineage>
</organism>
<keyword evidence="10" id="KW-0175">Coiled coil</keyword>
<proteinExistence type="predicted"/>
<dbReference type="InterPro" id="IPR036322">
    <property type="entry name" value="WD40_repeat_dom_sf"/>
</dbReference>
<evidence type="ECO:0000256" key="8">
    <source>
        <dbReference type="ARBA" id="ARBA00068146"/>
    </source>
</evidence>
<dbReference type="GO" id="GO:0071013">
    <property type="term" value="C:catalytic step 2 spliceosome"/>
    <property type="evidence" value="ECO:0007669"/>
    <property type="project" value="InterPro"/>
</dbReference>
<evidence type="ECO:0000256" key="3">
    <source>
        <dbReference type="ARBA" id="ARBA00022664"/>
    </source>
</evidence>
<dbReference type="EMBL" id="CCKQ01015664">
    <property type="protein sequence ID" value="CDW87494.1"/>
    <property type="molecule type" value="Genomic_DNA"/>
</dbReference>
<dbReference type="PANTHER" id="PTHR43979:SF1">
    <property type="entry name" value="PRE-MRNA-PROCESSING FACTOR 17"/>
    <property type="match status" value="1"/>
</dbReference>
<dbReference type="InterPro" id="IPR001680">
    <property type="entry name" value="WD40_rpt"/>
</dbReference>
<sequence>MDLLSKIQQAYTSSSEDDQPIQSKLDEPLVDQKEDQSLVQTSAIDINLAPDVNITDLQLQKFSNEINRFKTDNQLITKNNHLNGVIEQIYLNEGKFHEQYHNFENFGYAINPSDNGGKKLVYSNTVNKIDMDAGVENTLSKSRKAYKKELKRKRQAAGDPASGEFMGPWAIYDGMEQFKTQRADLDEEQKEMMQRYEEMRKERIDEHKPRNDEDTEVHKSTTIFHGVGGDYGANKSFIDHPPYLRNKEHACFIPKKWVHTWVGHNKGVQKIEFFPKYGHLMLSASHDSTIKIWDVMTHRKCMRTYMGHTKAVRDISFSNDGRRFLSAGFDRVIQLWDTETGKVIRSFTNRKTPFCVKFHPADDKQNIFLAGCANKKILQFDTNSSEITLQYEEHLGSINTITFIEGGRRFVSTADDKKIFLWEFGIPVVAKHISEPDMQAIPAAVMHPNGKYFAGQSMDNKIVIYDCKGNFKMNRKKKFSGHLNSGYACGLDFSPDGQFLGSGDADGKLWFWNWKSCKNLRTMKVHEGVCIDVKWHPIEPSKVATCGWDGTIKLWD</sequence>
<keyword evidence="3" id="KW-0507">mRNA processing</keyword>
<evidence type="ECO:0000256" key="7">
    <source>
        <dbReference type="ARBA" id="ARBA00023242"/>
    </source>
</evidence>
<evidence type="ECO:0000313" key="11">
    <source>
        <dbReference type="EMBL" id="CDW87494.1"/>
    </source>
</evidence>
<dbReference type="Proteomes" id="UP000039865">
    <property type="component" value="Unassembled WGS sequence"/>
</dbReference>
<dbReference type="PROSITE" id="PS50082">
    <property type="entry name" value="WD_REPEATS_2"/>
    <property type="match status" value="5"/>
</dbReference>
<evidence type="ECO:0000256" key="10">
    <source>
        <dbReference type="SAM" id="Coils"/>
    </source>
</evidence>
<evidence type="ECO:0000256" key="9">
    <source>
        <dbReference type="PROSITE-ProRule" id="PRU00221"/>
    </source>
</evidence>
<keyword evidence="4" id="KW-0747">Spliceosome</keyword>
<feature type="repeat" description="WD" evidence="9">
    <location>
        <begin position="523"/>
        <end position="556"/>
    </location>
</feature>
<dbReference type="PROSITE" id="PS00678">
    <property type="entry name" value="WD_REPEATS_1"/>
    <property type="match status" value="1"/>
</dbReference>
<dbReference type="CDD" id="cd00200">
    <property type="entry name" value="WD40"/>
    <property type="match status" value="1"/>
</dbReference>
<gene>
    <name evidence="11" type="primary">Contig15059.g16049</name>
    <name evidence="11" type="ORF">STYLEM_16599</name>
</gene>
<evidence type="ECO:0000313" key="12">
    <source>
        <dbReference type="Proteomes" id="UP000039865"/>
    </source>
</evidence>
<evidence type="ECO:0000256" key="6">
    <source>
        <dbReference type="ARBA" id="ARBA00023187"/>
    </source>
</evidence>
<dbReference type="SUPFAM" id="SSF50978">
    <property type="entry name" value="WD40 repeat-like"/>
    <property type="match status" value="1"/>
</dbReference>
<dbReference type="InterPro" id="IPR020472">
    <property type="entry name" value="WD40_PAC1"/>
</dbReference>
<feature type="repeat" description="WD" evidence="9">
    <location>
        <begin position="391"/>
        <end position="423"/>
    </location>
</feature>
<dbReference type="AlphaFoldDB" id="A0A078AZC0"/>
<evidence type="ECO:0000256" key="5">
    <source>
        <dbReference type="ARBA" id="ARBA00022737"/>
    </source>
</evidence>
<dbReference type="InterPro" id="IPR019775">
    <property type="entry name" value="WD40_repeat_CS"/>
</dbReference>
<feature type="repeat" description="WD" evidence="9">
    <location>
        <begin position="491"/>
        <end position="522"/>
    </location>
</feature>
<dbReference type="InterPro" id="IPR032847">
    <property type="entry name" value="PRPF17"/>
</dbReference>
<name>A0A078AZC0_STYLE</name>
<keyword evidence="7" id="KW-0539">Nucleus</keyword>
<keyword evidence="2 9" id="KW-0853">WD repeat</keyword>
<dbReference type="Gene3D" id="2.130.10.10">
    <property type="entry name" value="YVTN repeat-like/Quinoprotein amine dehydrogenase"/>
    <property type="match status" value="1"/>
</dbReference>
<dbReference type="OMA" id="TLWHPHE"/>
<dbReference type="PROSITE" id="PS50294">
    <property type="entry name" value="WD_REPEATS_REGION"/>
    <property type="match status" value="4"/>
</dbReference>
<evidence type="ECO:0000256" key="4">
    <source>
        <dbReference type="ARBA" id="ARBA00022728"/>
    </source>
</evidence>
<keyword evidence="12" id="KW-1185">Reference proteome</keyword>
<dbReference type="InterPro" id="IPR015943">
    <property type="entry name" value="WD40/YVTN_repeat-like_dom_sf"/>
</dbReference>
<dbReference type="FunCoup" id="A0A078AZC0">
    <property type="interactions" value="483"/>
</dbReference>
<evidence type="ECO:0000256" key="1">
    <source>
        <dbReference type="ARBA" id="ARBA00004123"/>
    </source>
</evidence>
<protein>
    <recommendedName>
        <fullName evidence="8">Pre-mRNA-processing factor 17</fullName>
    </recommendedName>
</protein>
<evidence type="ECO:0000256" key="2">
    <source>
        <dbReference type="ARBA" id="ARBA00022574"/>
    </source>
</evidence>
<dbReference type="SMART" id="SM00320">
    <property type="entry name" value="WD40"/>
    <property type="match status" value="7"/>
</dbReference>
<feature type="repeat" description="WD" evidence="9">
    <location>
        <begin position="305"/>
        <end position="346"/>
    </location>
</feature>
<dbReference type="OrthoDB" id="10257301at2759"/>
<keyword evidence="5" id="KW-0677">Repeat</keyword>
<dbReference type="InParanoid" id="A0A078AZC0"/>
<dbReference type="GO" id="GO:0000398">
    <property type="term" value="P:mRNA splicing, via spliceosome"/>
    <property type="evidence" value="ECO:0007669"/>
    <property type="project" value="InterPro"/>
</dbReference>
<accession>A0A078AZC0</accession>